<evidence type="ECO:0000313" key="2">
    <source>
        <dbReference type="EMBL" id="KAG0654212.1"/>
    </source>
</evidence>
<feature type="compositionally biased region" description="Acidic residues" evidence="1">
    <location>
        <begin position="405"/>
        <end position="417"/>
    </location>
</feature>
<feature type="compositionally biased region" description="Low complexity" evidence="1">
    <location>
        <begin position="294"/>
        <end position="303"/>
    </location>
</feature>
<proteinExistence type="predicted"/>
<feature type="compositionally biased region" description="Low complexity" evidence="1">
    <location>
        <begin position="194"/>
        <end position="211"/>
    </location>
</feature>
<evidence type="ECO:0000313" key="3">
    <source>
        <dbReference type="Proteomes" id="UP000777482"/>
    </source>
</evidence>
<feature type="compositionally biased region" description="Pro residues" evidence="1">
    <location>
        <begin position="218"/>
        <end position="232"/>
    </location>
</feature>
<feature type="compositionally biased region" description="Gly residues" evidence="1">
    <location>
        <begin position="355"/>
        <end position="374"/>
    </location>
</feature>
<organism evidence="2 3">
    <name type="scientific">Rhodotorula mucilaginosa</name>
    <name type="common">Yeast</name>
    <name type="synonym">Rhodotorula rubra</name>
    <dbReference type="NCBI Taxonomy" id="5537"/>
    <lineage>
        <taxon>Eukaryota</taxon>
        <taxon>Fungi</taxon>
        <taxon>Dikarya</taxon>
        <taxon>Basidiomycota</taxon>
        <taxon>Pucciniomycotina</taxon>
        <taxon>Microbotryomycetes</taxon>
        <taxon>Sporidiobolales</taxon>
        <taxon>Sporidiobolaceae</taxon>
        <taxon>Rhodotorula</taxon>
    </lineage>
</organism>
<dbReference type="EMBL" id="PUHQ01000157">
    <property type="protein sequence ID" value="KAG0654212.1"/>
    <property type="molecule type" value="Genomic_DNA"/>
</dbReference>
<accession>A0A9P6VUG5</accession>
<feature type="region of interest" description="Disordered" evidence="1">
    <location>
        <begin position="48"/>
        <end position="95"/>
    </location>
</feature>
<reference evidence="2 3" key="1">
    <citation type="submission" date="2020-11" db="EMBL/GenBank/DDBJ databases">
        <title>Kefir isolates.</title>
        <authorList>
            <person name="Marcisauskas S."/>
            <person name="Kim Y."/>
            <person name="Blasche S."/>
        </authorList>
    </citation>
    <scope>NUCLEOTIDE SEQUENCE [LARGE SCALE GENOMIC DNA]</scope>
    <source>
        <strain evidence="2 3">KR</strain>
    </source>
</reference>
<feature type="compositionally biased region" description="Low complexity" evidence="1">
    <location>
        <begin position="72"/>
        <end position="88"/>
    </location>
</feature>
<protein>
    <submittedName>
        <fullName evidence="2">Uncharacterized protein</fullName>
    </submittedName>
</protein>
<feature type="region of interest" description="Disordered" evidence="1">
    <location>
        <begin position="115"/>
        <end position="417"/>
    </location>
</feature>
<feature type="compositionally biased region" description="Polar residues" evidence="1">
    <location>
        <begin position="119"/>
        <end position="135"/>
    </location>
</feature>
<comment type="caution">
    <text evidence="2">The sequence shown here is derived from an EMBL/GenBank/DDBJ whole genome shotgun (WGS) entry which is preliminary data.</text>
</comment>
<dbReference type="OrthoDB" id="2530025at2759"/>
<keyword evidence="3" id="KW-1185">Reference proteome</keyword>
<gene>
    <name evidence="2" type="ORF">C6P46_001846</name>
</gene>
<dbReference type="AlphaFoldDB" id="A0A9P6VUG5"/>
<sequence>MAPKGGPSTSQAADLAAILTREILHELVQDVAIDEYRTAQLRRLNLASSKRRQRTHTAAAIDRIPPNDTSSATNGHAAATEANGTGTAPSPVKKDKDEGLFECCYADRLRRSQIAAARPTSTASSHGSDTDTAARSNGVKRAASSTPTGSAPKPKKPKPIPLGTNGFPLPPPIQMQPLHAAAGVSSHPLAKTMSLPSSSPTVTPGVSPTPLHTMTPGRPLPPPPPPPIPPPAGLSAPNMQARKSLPGMNHGGGGLPVKSPARPSPLHPHPLSSPGHATAMHAAGAQKSPRPQPHMHQQQQQRHVLNSDRPESDSEASEDEATPAVGGSAAAQVPQKMPRQGLGGAPDMRRSATGNGNGSGGSGSGSGGVGGVGAGSAAQKVPRKGMAATPQGRKSVARAVADSGSSDDDASAGSDSE</sequence>
<name>A0A9P6VUG5_RHOMI</name>
<evidence type="ECO:0000256" key="1">
    <source>
        <dbReference type="SAM" id="MobiDB-lite"/>
    </source>
</evidence>
<dbReference type="Proteomes" id="UP000777482">
    <property type="component" value="Unassembled WGS sequence"/>
</dbReference>